<dbReference type="EMBL" id="JBFXLR010000018">
    <property type="protein sequence ID" value="KAL2851317.1"/>
    <property type="molecule type" value="Genomic_DNA"/>
</dbReference>
<dbReference type="PANTHER" id="PTHR42080">
    <property type="entry name" value="SRR1 DOMAIN-CONTAINING PROTEIN"/>
    <property type="match status" value="1"/>
</dbReference>
<dbReference type="GeneID" id="98160602"/>
<reference evidence="3 4" key="1">
    <citation type="submission" date="2024-07" db="EMBL/GenBank/DDBJ databases">
        <title>Section-level genome sequencing and comparative genomics of Aspergillus sections Usti and Cavernicolus.</title>
        <authorList>
            <consortium name="Lawrence Berkeley National Laboratory"/>
            <person name="Nybo J.L."/>
            <person name="Vesth T.C."/>
            <person name="Theobald S."/>
            <person name="Frisvad J.C."/>
            <person name="Larsen T.O."/>
            <person name="Kjaerboelling I."/>
            <person name="Rothschild-Mancinelli K."/>
            <person name="Lyhne E.K."/>
            <person name="Kogle M.E."/>
            <person name="Barry K."/>
            <person name="Clum A."/>
            <person name="Na H."/>
            <person name="Ledsgaard L."/>
            <person name="Lin J."/>
            <person name="Lipzen A."/>
            <person name="Kuo A."/>
            <person name="Riley R."/>
            <person name="Mondo S."/>
            <person name="LaButti K."/>
            <person name="Haridas S."/>
            <person name="Pangalinan J."/>
            <person name="Salamov A.A."/>
            <person name="Simmons B.A."/>
            <person name="Magnuson J.K."/>
            <person name="Chen J."/>
            <person name="Drula E."/>
            <person name="Henrissat B."/>
            <person name="Wiebenga A."/>
            <person name="Lubbers R.J."/>
            <person name="Gomes A.C."/>
            <person name="Macurrencykelacurrency M.R."/>
            <person name="Stajich J."/>
            <person name="Grigoriev I.V."/>
            <person name="Mortensen U.H."/>
            <person name="De vries R.P."/>
            <person name="Baker S.E."/>
            <person name="Andersen M.R."/>
        </authorList>
    </citation>
    <scope>NUCLEOTIDE SEQUENCE [LARGE SCALE GENOMIC DNA]</scope>
    <source>
        <strain evidence="3 4">CBS 756.74</strain>
    </source>
</reference>
<dbReference type="Pfam" id="PF07985">
    <property type="entry name" value="SRR1"/>
    <property type="match status" value="1"/>
</dbReference>
<evidence type="ECO:0000256" key="1">
    <source>
        <dbReference type="SAM" id="MobiDB-lite"/>
    </source>
</evidence>
<name>A0ABR4KGA8_9EURO</name>
<keyword evidence="4" id="KW-1185">Reference proteome</keyword>
<dbReference type="PANTHER" id="PTHR42080:SF3">
    <property type="entry name" value="SRR1-LIKE DOMAIN-CONTAINING PROTEIN"/>
    <property type="match status" value="1"/>
</dbReference>
<evidence type="ECO:0000313" key="3">
    <source>
        <dbReference type="EMBL" id="KAL2851317.1"/>
    </source>
</evidence>
<feature type="region of interest" description="Disordered" evidence="1">
    <location>
        <begin position="1"/>
        <end position="25"/>
    </location>
</feature>
<organism evidence="3 4">
    <name type="scientific">Aspergillus pseudodeflectus</name>
    <dbReference type="NCBI Taxonomy" id="176178"/>
    <lineage>
        <taxon>Eukaryota</taxon>
        <taxon>Fungi</taxon>
        <taxon>Dikarya</taxon>
        <taxon>Ascomycota</taxon>
        <taxon>Pezizomycotina</taxon>
        <taxon>Eurotiomycetes</taxon>
        <taxon>Eurotiomycetidae</taxon>
        <taxon>Eurotiales</taxon>
        <taxon>Aspergillaceae</taxon>
        <taxon>Aspergillus</taxon>
        <taxon>Aspergillus subgen. Nidulantes</taxon>
    </lineage>
</organism>
<accession>A0ABR4KGA8</accession>
<comment type="caution">
    <text evidence="3">The sequence shown here is derived from an EMBL/GenBank/DDBJ whole genome shotgun (WGS) entry which is preliminary data.</text>
</comment>
<evidence type="ECO:0000313" key="4">
    <source>
        <dbReference type="Proteomes" id="UP001610444"/>
    </source>
</evidence>
<dbReference type="RefSeq" id="XP_070899758.1">
    <property type="nucleotide sequence ID" value="XM_071045438.1"/>
</dbReference>
<evidence type="ECO:0000259" key="2">
    <source>
        <dbReference type="Pfam" id="PF07985"/>
    </source>
</evidence>
<feature type="domain" description="SRR1-like" evidence="2">
    <location>
        <begin position="175"/>
        <end position="337"/>
    </location>
</feature>
<proteinExistence type="predicted"/>
<dbReference type="Proteomes" id="UP001610444">
    <property type="component" value="Unassembled WGS sequence"/>
</dbReference>
<sequence>MQYFKIGPSRWIDEPRAAAPPTPAQAQSQIDEWLHMGKPFFPRDAIQAIHDQLRDPIARGDEILVKALDGATMAFEVRTGDIKESEQQRETIGKPSIRYICYESLRSGQELSSRRPHLVYCPMIIRHEATTSNLMTGDALQTIPRRSIDDIYHVFSTALHLWAESDTWIQIKATLLSTQATTIVKKIIAFACGTMSHPDDVPGGSYNSIFQHAFLVTLQRLLQQETNGQIACAVQDPAYTDADRAVLETYGIRVLDDPEGFLEVDDKSLVLSCSPNVPVKQIVVDVAKPAVVIWERVENGSCRGTDPDSPRVRQVMTQFYDALEFPYEEHFGDMVIYVRRGLEDARGMGASTEAINEPHVPNA</sequence>
<protein>
    <recommendedName>
        <fullName evidence="2">SRR1-like domain-containing protein</fullName>
    </recommendedName>
</protein>
<gene>
    <name evidence="3" type="ORF">BJX68DRAFT_266223</name>
</gene>
<dbReference type="InterPro" id="IPR012942">
    <property type="entry name" value="SRR1-like"/>
</dbReference>